<dbReference type="EMBL" id="CP076448">
    <property type="protein sequence ID" value="QXM25959.1"/>
    <property type="molecule type" value="Genomic_DNA"/>
</dbReference>
<comment type="subcellular location">
    <subcellularLocation>
        <location evidence="1">Membrane</location>
        <topology evidence="1">Multi-pass membrane protein</topology>
    </subcellularLocation>
</comment>
<evidence type="ECO:0000313" key="6">
    <source>
        <dbReference type="EMBL" id="QXM25959.1"/>
    </source>
</evidence>
<dbReference type="Proteomes" id="UP000694001">
    <property type="component" value="Chromosome"/>
</dbReference>
<evidence type="ECO:0000256" key="1">
    <source>
        <dbReference type="ARBA" id="ARBA00004141"/>
    </source>
</evidence>
<protein>
    <submittedName>
        <fullName evidence="6">EI24 domain-containing protein</fullName>
    </submittedName>
</protein>
<evidence type="ECO:0000256" key="2">
    <source>
        <dbReference type="ARBA" id="ARBA00022692"/>
    </source>
</evidence>
<reference evidence="6" key="1">
    <citation type="submission" date="2021-06" db="EMBL/GenBank/DDBJ databases">
        <title>Elioraea tepida, sp. nov., a moderately thermophilic aerobic anoxygenic phototrophic bacterium isolated from an alkaline siliceous hot spring mat community in Yellowstone National Park, WY, USA.</title>
        <authorList>
            <person name="Saini M.K."/>
            <person name="Yoshida S."/>
            <person name="Sebastian A."/>
            <person name="Hirose S."/>
            <person name="Hara E."/>
            <person name="Tamaki H."/>
            <person name="Soulier N.T."/>
            <person name="Albert I."/>
            <person name="Hanada S."/>
            <person name="Bryant D.A."/>
            <person name="Tank M."/>
        </authorList>
    </citation>
    <scope>NUCLEOTIDE SEQUENCE</scope>
    <source>
        <strain evidence="6">MS-P2</strain>
    </source>
</reference>
<keyword evidence="2 5" id="KW-0812">Transmembrane</keyword>
<feature type="transmembrane region" description="Helical" evidence="5">
    <location>
        <begin position="122"/>
        <end position="153"/>
    </location>
</feature>
<dbReference type="InterPro" id="IPR059112">
    <property type="entry name" value="CysZ/EI24"/>
</dbReference>
<evidence type="ECO:0000256" key="4">
    <source>
        <dbReference type="ARBA" id="ARBA00023136"/>
    </source>
</evidence>
<accession>A0A975YKN4</accession>
<gene>
    <name evidence="6" type="ORF">KO353_07130</name>
</gene>
<keyword evidence="4 5" id="KW-0472">Membrane</keyword>
<dbReference type="KEGG" id="elio:KO353_07130"/>
<feature type="transmembrane region" description="Helical" evidence="5">
    <location>
        <begin position="62"/>
        <end position="85"/>
    </location>
</feature>
<evidence type="ECO:0000256" key="5">
    <source>
        <dbReference type="SAM" id="Phobius"/>
    </source>
</evidence>
<dbReference type="AlphaFoldDB" id="A0A975YKN4"/>
<name>A0A975YKN4_9PROT</name>
<keyword evidence="3 5" id="KW-1133">Transmembrane helix</keyword>
<keyword evidence="7" id="KW-1185">Reference proteome</keyword>
<feature type="transmembrane region" description="Helical" evidence="5">
    <location>
        <begin position="21"/>
        <end position="42"/>
    </location>
</feature>
<dbReference type="Pfam" id="PF07264">
    <property type="entry name" value="EI24"/>
    <property type="match status" value="1"/>
</dbReference>
<dbReference type="RefSeq" id="WP_218287010.1">
    <property type="nucleotide sequence ID" value="NZ_CP076448.1"/>
</dbReference>
<evidence type="ECO:0000313" key="7">
    <source>
        <dbReference type="Proteomes" id="UP000694001"/>
    </source>
</evidence>
<feature type="transmembrane region" description="Helical" evidence="5">
    <location>
        <begin position="181"/>
        <end position="214"/>
    </location>
</feature>
<sequence>MISAWLLALAQLSDPRLRRPLLLGLGAATALFLALIVGGSWLVASAASGGGWLERVVDALGAIASVAVAVLLFGPATLLVAGLLLEDVAAAVEARHYPGLPPARVSGLGEQLVAGLRLGGRLLALTLLALPVALLLPGFGWAVWLAVAAYAYARDYAELAALRRMDLAAVRAWRRRHRLTLFLAGLPAALLALVPVANLLVPVLGAAAFTYLAIRLGPAPRPARAAP</sequence>
<proteinExistence type="predicted"/>
<evidence type="ECO:0000256" key="3">
    <source>
        <dbReference type="ARBA" id="ARBA00022989"/>
    </source>
</evidence>
<organism evidence="6 7">
    <name type="scientific">Elioraea tepida</name>
    <dbReference type="NCBI Taxonomy" id="2843330"/>
    <lineage>
        <taxon>Bacteria</taxon>
        <taxon>Pseudomonadati</taxon>
        <taxon>Pseudomonadota</taxon>
        <taxon>Alphaproteobacteria</taxon>
        <taxon>Acetobacterales</taxon>
        <taxon>Elioraeaceae</taxon>
        <taxon>Elioraea</taxon>
    </lineage>
</organism>